<keyword evidence="2" id="KW-1133">Transmembrane helix</keyword>
<organism evidence="3 4">
    <name type="scientific">Sodiomyces alkalinus (strain CBS 110278 / VKM F-3762 / F11)</name>
    <name type="common">Alkaliphilic filamentous fungus</name>
    <dbReference type="NCBI Taxonomy" id="1314773"/>
    <lineage>
        <taxon>Eukaryota</taxon>
        <taxon>Fungi</taxon>
        <taxon>Dikarya</taxon>
        <taxon>Ascomycota</taxon>
        <taxon>Pezizomycotina</taxon>
        <taxon>Sordariomycetes</taxon>
        <taxon>Hypocreomycetidae</taxon>
        <taxon>Glomerellales</taxon>
        <taxon>Plectosphaerellaceae</taxon>
        <taxon>Sodiomyces</taxon>
    </lineage>
</organism>
<evidence type="ECO:0000313" key="4">
    <source>
        <dbReference type="Proteomes" id="UP000272025"/>
    </source>
</evidence>
<proteinExistence type="predicted"/>
<gene>
    <name evidence="3" type="ORF">SODALDRAFT_324637</name>
</gene>
<reference evidence="3 4" key="1">
    <citation type="journal article" date="2018" name="Mol. Ecol.">
        <title>The obligate alkalophilic soda-lake fungus Sodiomyces alkalinus has shifted to a protein diet.</title>
        <authorList>
            <person name="Grum-Grzhimaylo A.A."/>
            <person name="Falkoski D.L."/>
            <person name="van den Heuvel J."/>
            <person name="Valero-Jimenez C.A."/>
            <person name="Min B."/>
            <person name="Choi I.G."/>
            <person name="Lipzen A."/>
            <person name="Daum C.G."/>
            <person name="Aanen D.K."/>
            <person name="Tsang A."/>
            <person name="Henrissat B."/>
            <person name="Bilanenko E.N."/>
            <person name="de Vries R.P."/>
            <person name="van Kan J.A.L."/>
            <person name="Grigoriev I.V."/>
            <person name="Debets A.J.M."/>
        </authorList>
    </citation>
    <scope>NUCLEOTIDE SEQUENCE [LARGE SCALE GENOMIC DNA]</scope>
    <source>
        <strain evidence="3 4">F11</strain>
    </source>
</reference>
<feature type="compositionally biased region" description="Polar residues" evidence="1">
    <location>
        <begin position="258"/>
        <end position="270"/>
    </location>
</feature>
<dbReference type="EMBL" id="ML119056">
    <property type="protein sequence ID" value="ROT38237.1"/>
    <property type="molecule type" value="Genomic_DNA"/>
</dbReference>
<evidence type="ECO:0000256" key="2">
    <source>
        <dbReference type="SAM" id="Phobius"/>
    </source>
</evidence>
<evidence type="ECO:0000313" key="3">
    <source>
        <dbReference type="EMBL" id="ROT38237.1"/>
    </source>
</evidence>
<evidence type="ECO:0000256" key="1">
    <source>
        <dbReference type="SAM" id="MobiDB-lite"/>
    </source>
</evidence>
<name>A0A3N2PUQ0_SODAK</name>
<keyword evidence="2" id="KW-0472">Membrane</keyword>
<feature type="compositionally biased region" description="Low complexity" evidence="1">
    <location>
        <begin position="236"/>
        <end position="248"/>
    </location>
</feature>
<feature type="region of interest" description="Disordered" evidence="1">
    <location>
        <begin position="236"/>
        <end position="275"/>
    </location>
</feature>
<protein>
    <submittedName>
        <fullName evidence="3">Uncharacterized protein</fullName>
    </submittedName>
</protein>
<sequence>MSNNQTERLGVSCPEGGQFYVCAGKETEFLGCCTSDPCTDSADGHCPIRDLRPASFDPDRYANIPRQSCDDARSHRIWWTCRTNDPPFLGCCASDPCGEGCPSDHLVQAVLSEDEDSRLPFVPEEATTSSPTSSPTASPSPSDEPSDPSGSSGLPTGAIVGIAIGGALALLLLAFVAWKSYRKARKDNDQSLRPEMGFAHAGPRHSDLSTASTIPYSNHSTPTTAEFAKCHHNGYHAIQPSSPAAAAAHPHRPPSPGYTDSENGLLSGQPSPHFPRGHVRTVSDMSQGSATSVGVGSHVGGRGHVVSEIDGVEKPRIPPGVPEILINDVETERPRVALQPPIAELPAEEIRF</sequence>
<dbReference type="Proteomes" id="UP000272025">
    <property type="component" value="Unassembled WGS sequence"/>
</dbReference>
<feature type="region of interest" description="Disordered" evidence="1">
    <location>
        <begin position="123"/>
        <end position="153"/>
    </location>
</feature>
<feature type="transmembrane region" description="Helical" evidence="2">
    <location>
        <begin position="158"/>
        <end position="178"/>
    </location>
</feature>
<feature type="region of interest" description="Disordered" evidence="1">
    <location>
        <begin position="187"/>
        <end position="206"/>
    </location>
</feature>
<keyword evidence="2" id="KW-0812">Transmembrane</keyword>
<accession>A0A3N2PUQ0</accession>
<dbReference type="STRING" id="1314773.A0A3N2PUQ0"/>
<dbReference type="AlphaFoldDB" id="A0A3N2PUQ0"/>
<keyword evidence="4" id="KW-1185">Reference proteome</keyword>
<dbReference type="RefSeq" id="XP_028466043.1">
    <property type="nucleotide sequence ID" value="XM_028609908.1"/>
</dbReference>
<dbReference type="GeneID" id="39578386"/>
<dbReference type="OrthoDB" id="3692311at2759"/>